<dbReference type="InterPro" id="IPR026960">
    <property type="entry name" value="RVT-Znf"/>
</dbReference>
<organism evidence="2 3">
    <name type="scientific">Lactuca sativa</name>
    <name type="common">Garden lettuce</name>
    <dbReference type="NCBI Taxonomy" id="4236"/>
    <lineage>
        <taxon>Eukaryota</taxon>
        <taxon>Viridiplantae</taxon>
        <taxon>Streptophyta</taxon>
        <taxon>Embryophyta</taxon>
        <taxon>Tracheophyta</taxon>
        <taxon>Spermatophyta</taxon>
        <taxon>Magnoliopsida</taxon>
        <taxon>eudicotyledons</taxon>
        <taxon>Gunneridae</taxon>
        <taxon>Pentapetalae</taxon>
        <taxon>asterids</taxon>
        <taxon>campanulids</taxon>
        <taxon>Asterales</taxon>
        <taxon>Asteraceae</taxon>
        <taxon>Cichorioideae</taxon>
        <taxon>Cichorieae</taxon>
        <taxon>Lactucinae</taxon>
        <taxon>Lactuca</taxon>
    </lineage>
</organism>
<dbReference type="PANTHER" id="PTHR33116:SF78">
    <property type="entry name" value="OS12G0587133 PROTEIN"/>
    <property type="match status" value="1"/>
</dbReference>
<keyword evidence="3" id="KW-1185">Reference proteome</keyword>
<evidence type="ECO:0000313" key="2">
    <source>
        <dbReference type="EMBL" id="KAJ0204667.1"/>
    </source>
</evidence>
<evidence type="ECO:0000259" key="1">
    <source>
        <dbReference type="Pfam" id="PF13966"/>
    </source>
</evidence>
<name>A0A9R1VCR0_LACSA</name>
<comment type="caution">
    <text evidence="2">The sequence shown here is derived from an EMBL/GenBank/DDBJ whole genome shotgun (WGS) entry which is preliminary data.</text>
</comment>
<dbReference type="Pfam" id="PF13966">
    <property type="entry name" value="zf-RVT"/>
    <property type="match status" value="1"/>
</dbReference>
<protein>
    <recommendedName>
        <fullName evidence="1">Reverse transcriptase zinc-binding domain-containing protein</fullName>
    </recommendedName>
</protein>
<gene>
    <name evidence="2" type="ORF">LSAT_V11C500231070</name>
</gene>
<dbReference type="EMBL" id="NBSK02000005">
    <property type="protein sequence ID" value="KAJ0204667.1"/>
    <property type="molecule type" value="Genomic_DNA"/>
</dbReference>
<dbReference type="Proteomes" id="UP000235145">
    <property type="component" value="Unassembled WGS sequence"/>
</dbReference>
<dbReference type="PANTHER" id="PTHR33116">
    <property type="entry name" value="REVERSE TRANSCRIPTASE ZINC-BINDING DOMAIN-CONTAINING PROTEIN-RELATED-RELATED"/>
    <property type="match status" value="1"/>
</dbReference>
<sequence>MVACLACWLQKGEVDAGHVSNTDYSSKWTWSLDPSGVYILLSLSSHIDNLFLPHSVGRWVWNPLVPGKINILAWRAGKGKLPTMNNIFKLGISSTNLCKMCNDASESVDHIFVGCSVTREVWLQVCKWWRLLDSSHSSCWGLLDCKVGVTGATPGHQGKPSLCKSRIGGHQRPLVIHESIMLVFMWVIWKYRNALAHGQSSKSQTVLASEVQALSHLWTNARKRRGQNLSWYDWCFDPVWECYRKL</sequence>
<evidence type="ECO:0000313" key="3">
    <source>
        <dbReference type="Proteomes" id="UP000235145"/>
    </source>
</evidence>
<dbReference type="AlphaFoldDB" id="A0A9R1VCR0"/>
<reference evidence="2 3" key="1">
    <citation type="journal article" date="2017" name="Nat. Commun.">
        <title>Genome assembly with in vitro proximity ligation data and whole-genome triplication in lettuce.</title>
        <authorList>
            <person name="Reyes-Chin-Wo S."/>
            <person name="Wang Z."/>
            <person name="Yang X."/>
            <person name="Kozik A."/>
            <person name="Arikit S."/>
            <person name="Song C."/>
            <person name="Xia L."/>
            <person name="Froenicke L."/>
            <person name="Lavelle D.O."/>
            <person name="Truco M.J."/>
            <person name="Xia R."/>
            <person name="Zhu S."/>
            <person name="Xu C."/>
            <person name="Xu H."/>
            <person name="Xu X."/>
            <person name="Cox K."/>
            <person name="Korf I."/>
            <person name="Meyers B.C."/>
            <person name="Michelmore R.W."/>
        </authorList>
    </citation>
    <scope>NUCLEOTIDE SEQUENCE [LARGE SCALE GENOMIC DNA]</scope>
    <source>
        <strain evidence="3">cv. Salinas</strain>
        <tissue evidence="2">Seedlings</tissue>
    </source>
</reference>
<proteinExistence type="predicted"/>
<accession>A0A9R1VCR0</accession>
<feature type="domain" description="Reverse transcriptase zinc-binding" evidence="1">
    <location>
        <begin position="58"/>
        <end position="122"/>
    </location>
</feature>